<evidence type="ECO:0000256" key="10">
    <source>
        <dbReference type="ARBA" id="ARBA00023136"/>
    </source>
</evidence>
<evidence type="ECO:0000256" key="8">
    <source>
        <dbReference type="ARBA" id="ARBA00022989"/>
    </source>
</evidence>
<dbReference type="SMART" id="SM00388">
    <property type="entry name" value="HisKA"/>
    <property type="match status" value="1"/>
</dbReference>
<dbReference type="Pfam" id="PF02518">
    <property type="entry name" value="HATPase_c"/>
    <property type="match status" value="1"/>
</dbReference>
<dbReference type="EC" id="2.7.13.3" evidence="3"/>
<dbReference type="CDD" id="cd00075">
    <property type="entry name" value="HATPase"/>
    <property type="match status" value="1"/>
</dbReference>
<dbReference type="CDD" id="cd00082">
    <property type="entry name" value="HisKA"/>
    <property type="match status" value="1"/>
</dbReference>
<dbReference type="GO" id="GO:0005886">
    <property type="term" value="C:plasma membrane"/>
    <property type="evidence" value="ECO:0007669"/>
    <property type="project" value="TreeGrafter"/>
</dbReference>
<comment type="subcellular location">
    <subcellularLocation>
        <location evidence="2">Membrane</location>
    </subcellularLocation>
</comment>
<dbReference type="GO" id="GO:0000155">
    <property type="term" value="F:phosphorelay sensor kinase activity"/>
    <property type="evidence" value="ECO:0007669"/>
    <property type="project" value="InterPro"/>
</dbReference>
<dbReference type="RefSeq" id="WP_171680619.1">
    <property type="nucleotide sequence ID" value="NZ_JABGBN010000005.1"/>
</dbReference>
<dbReference type="PANTHER" id="PTHR45436:SF1">
    <property type="entry name" value="SENSOR PROTEIN QSEC"/>
    <property type="match status" value="1"/>
</dbReference>
<dbReference type="SUPFAM" id="SSF55874">
    <property type="entry name" value="ATPase domain of HSP90 chaperone/DNA topoisomerase II/histidine kinase"/>
    <property type="match status" value="1"/>
</dbReference>
<protein>
    <recommendedName>
        <fullName evidence="3">histidine kinase</fullName>
        <ecNumber evidence="3">2.7.13.3</ecNumber>
    </recommendedName>
</protein>
<dbReference type="Gene3D" id="3.30.565.10">
    <property type="entry name" value="Histidine kinase-like ATPase, C-terminal domain"/>
    <property type="match status" value="1"/>
</dbReference>
<dbReference type="EMBL" id="JABGBN010000005">
    <property type="protein sequence ID" value="NOL51918.1"/>
    <property type="molecule type" value="Genomic_DNA"/>
</dbReference>
<dbReference type="Gene3D" id="1.10.287.130">
    <property type="match status" value="1"/>
</dbReference>
<dbReference type="InterPro" id="IPR003660">
    <property type="entry name" value="HAMP_dom"/>
</dbReference>
<dbReference type="PROSITE" id="PS50885">
    <property type="entry name" value="HAMP"/>
    <property type="match status" value="1"/>
</dbReference>
<evidence type="ECO:0000256" key="6">
    <source>
        <dbReference type="ARBA" id="ARBA00022692"/>
    </source>
</evidence>
<dbReference type="SUPFAM" id="SSF47384">
    <property type="entry name" value="Homodimeric domain of signal transducing histidine kinase"/>
    <property type="match status" value="1"/>
</dbReference>
<dbReference type="InterPro" id="IPR013727">
    <property type="entry name" value="2CSK_N"/>
</dbReference>
<dbReference type="SMART" id="SM00387">
    <property type="entry name" value="HATPase_c"/>
    <property type="match status" value="1"/>
</dbReference>
<dbReference type="Proteomes" id="UP000537862">
    <property type="component" value="Unassembled WGS sequence"/>
</dbReference>
<keyword evidence="15" id="KW-1185">Reference proteome</keyword>
<evidence type="ECO:0000256" key="5">
    <source>
        <dbReference type="ARBA" id="ARBA00022679"/>
    </source>
</evidence>
<dbReference type="PRINTS" id="PR00344">
    <property type="entry name" value="BCTRLSENSOR"/>
</dbReference>
<evidence type="ECO:0000256" key="4">
    <source>
        <dbReference type="ARBA" id="ARBA00022553"/>
    </source>
</evidence>
<comment type="catalytic activity">
    <reaction evidence="1">
        <text>ATP + protein L-histidine = ADP + protein N-phospho-L-histidine.</text>
        <dbReference type="EC" id="2.7.13.3"/>
    </reaction>
</comment>
<feature type="transmembrane region" description="Helical" evidence="11">
    <location>
        <begin position="175"/>
        <end position="193"/>
    </location>
</feature>
<evidence type="ECO:0000256" key="11">
    <source>
        <dbReference type="SAM" id="Phobius"/>
    </source>
</evidence>
<dbReference type="InterPro" id="IPR005467">
    <property type="entry name" value="His_kinase_dom"/>
</dbReference>
<dbReference type="InterPro" id="IPR050428">
    <property type="entry name" value="TCS_sensor_his_kinase"/>
</dbReference>
<reference evidence="14 15" key="1">
    <citation type="submission" date="2020-05" db="EMBL/GenBank/DDBJ databases">
        <authorList>
            <person name="Niu N."/>
        </authorList>
    </citation>
    <scope>NUCLEOTIDE SEQUENCE [LARGE SCALE GENOMIC DNA]</scope>
    <source>
        <strain evidence="14 15">3340-03</strain>
    </source>
</reference>
<name>A0A849P8R0_9BURK</name>
<dbReference type="PANTHER" id="PTHR45436">
    <property type="entry name" value="SENSOR HISTIDINE KINASE YKOH"/>
    <property type="match status" value="1"/>
</dbReference>
<evidence type="ECO:0000313" key="14">
    <source>
        <dbReference type="EMBL" id="NOL51918.1"/>
    </source>
</evidence>
<keyword evidence="8 11" id="KW-1133">Transmembrane helix</keyword>
<organism evidence="14 15">
    <name type="scientific">Pelistega suis</name>
    <dbReference type="NCBI Taxonomy" id="1631957"/>
    <lineage>
        <taxon>Bacteria</taxon>
        <taxon>Pseudomonadati</taxon>
        <taxon>Pseudomonadota</taxon>
        <taxon>Betaproteobacteria</taxon>
        <taxon>Burkholderiales</taxon>
        <taxon>Alcaligenaceae</taxon>
        <taxon>Pelistega</taxon>
    </lineage>
</organism>
<dbReference type="Pfam" id="PF08521">
    <property type="entry name" value="2CSK_N"/>
    <property type="match status" value="1"/>
</dbReference>
<dbReference type="InterPro" id="IPR003661">
    <property type="entry name" value="HisK_dim/P_dom"/>
</dbReference>
<keyword evidence="10 11" id="KW-0472">Membrane</keyword>
<feature type="domain" description="HAMP" evidence="13">
    <location>
        <begin position="190"/>
        <end position="242"/>
    </location>
</feature>
<evidence type="ECO:0000259" key="13">
    <source>
        <dbReference type="PROSITE" id="PS50885"/>
    </source>
</evidence>
<dbReference type="InterPro" id="IPR003594">
    <property type="entry name" value="HATPase_dom"/>
</dbReference>
<evidence type="ECO:0000256" key="1">
    <source>
        <dbReference type="ARBA" id="ARBA00000085"/>
    </source>
</evidence>
<evidence type="ECO:0000256" key="3">
    <source>
        <dbReference type="ARBA" id="ARBA00012438"/>
    </source>
</evidence>
<dbReference type="InterPro" id="IPR036097">
    <property type="entry name" value="HisK_dim/P_sf"/>
</dbReference>
<proteinExistence type="predicted"/>
<evidence type="ECO:0000256" key="2">
    <source>
        <dbReference type="ARBA" id="ARBA00004370"/>
    </source>
</evidence>
<accession>A0A849P8R0</accession>
<dbReference type="InterPro" id="IPR004358">
    <property type="entry name" value="Sig_transdc_His_kin-like_C"/>
</dbReference>
<keyword evidence="4" id="KW-0597">Phosphoprotein</keyword>
<gene>
    <name evidence="14" type="ORF">HKX39_07010</name>
</gene>
<evidence type="ECO:0000313" key="15">
    <source>
        <dbReference type="Proteomes" id="UP000537862"/>
    </source>
</evidence>
<dbReference type="Pfam" id="PF00512">
    <property type="entry name" value="HisKA"/>
    <property type="match status" value="1"/>
</dbReference>
<sequence>MKHKQRSLKSTLLWLLLPIIVLIMLTSLVLSLQTLKTQVNQAFDRTLAGALRSIEVNIRTDHGGLSMEQPFYLFEFLELATQSPVYFRVFSEDGLTEIGFSLPSPTHLRELTPNPSFYDSNYFGEKIRVAAMAIYPKQGLSYAPSTRLIILVAEGLNARDKLFNQMIWQTLTRDLITLVIFAVIISIGIIFALRPLQQLSNKIANRNENDLRPIIEQELPSEITPLVDAINTHMERYERKSRLQRQFLDDASHQLRTPLAVLNTQLGYAKSLADKNSEMEEVLIAIQHRLSKTIDITNQLLTLAKVQDAADKLHQHLQFDIVNLSELTQQTVNELLPIARRKKLDYGLDIPEHTIWVQGVAWLIREALSNLITNAIKYSPKHSQITILLRETHTHILLSVEDNGPGMSAEDIALAGKRFRRGEAGREQQGSGLGLAIVQTIAEINHAELELTSPPSGGLLATLKFTPPILQKTH</sequence>
<keyword evidence="7 14" id="KW-0418">Kinase</keyword>
<keyword evidence="9" id="KW-0902">Two-component regulatory system</keyword>
<dbReference type="PROSITE" id="PS50109">
    <property type="entry name" value="HIS_KIN"/>
    <property type="match status" value="1"/>
</dbReference>
<keyword evidence="6 11" id="KW-0812">Transmembrane</keyword>
<keyword evidence="5" id="KW-0808">Transferase</keyword>
<dbReference type="AlphaFoldDB" id="A0A849P8R0"/>
<evidence type="ECO:0000256" key="9">
    <source>
        <dbReference type="ARBA" id="ARBA00023012"/>
    </source>
</evidence>
<comment type="caution">
    <text evidence="14">The sequence shown here is derived from an EMBL/GenBank/DDBJ whole genome shotgun (WGS) entry which is preliminary data.</text>
</comment>
<dbReference type="InterPro" id="IPR036890">
    <property type="entry name" value="HATPase_C_sf"/>
</dbReference>
<evidence type="ECO:0000256" key="7">
    <source>
        <dbReference type="ARBA" id="ARBA00022777"/>
    </source>
</evidence>
<evidence type="ECO:0000259" key="12">
    <source>
        <dbReference type="PROSITE" id="PS50109"/>
    </source>
</evidence>
<feature type="domain" description="Histidine kinase" evidence="12">
    <location>
        <begin position="250"/>
        <end position="469"/>
    </location>
</feature>